<gene>
    <name evidence="9" type="ORF">L0M14_20690</name>
</gene>
<keyword evidence="10" id="KW-1185">Reference proteome</keyword>
<dbReference type="Gene3D" id="3.30.565.10">
    <property type="entry name" value="Histidine kinase-like ATPase, C-terminal domain"/>
    <property type="match status" value="1"/>
</dbReference>
<accession>A0ABY3SG17</accession>
<dbReference type="InterPro" id="IPR003594">
    <property type="entry name" value="HATPase_dom"/>
</dbReference>
<keyword evidence="3" id="KW-0597">Phosphoprotein</keyword>
<dbReference type="InterPro" id="IPR036890">
    <property type="entry name" value="HATPase_C_sf"/>
</dbReference>
<comment type="subcellular location">
    <subcellularLocation>
        <location evidence="1">Cell membrane</location>
        <topology evidence="1">Multi-pass membrane protein</topology>
    </subcellularLocation>
</comment>
<evidence type="ECO:0000256" key="3">
    <source>
        <dbReference type="ARBA" id="ARBA00022553"/>
    </source>
</evidence>
<dbReference type="SMART" id="SM00304">
    <property type="entry name" value="HAMP"/>
    <property type="match status" value="1"/>
</dbReference>
<dbReference type="Pfam" id="PF02518">
    <property type="entry name" value="HATPase_c"/>
    <property type="match status" value="1"/>
</dbReference>
<reference evidence="9 10" key="1">
    <citation type="journal article" date="2024" name="Int. J. Syst. Evol. Microbiol.">
        <title>Paenibacillus hexagrammi sp. nov., a novel bacterium isolated from the gut content of Hexagrammos agrammus.</title>
        <authorList>
            <person name="Jung H.K."/>
            <person name="Kim D.G."/>
            <person name="Zin H."/>
            <person name="Park J."/>
            <person name="Jung H."/>
            <person name="Kim Y.O."/>
            <person name="Kong H.J."/>
            <person name="Kim J.W."/>
            <person name="Kim Y.S."/>
        </authorList>
    </citation>
    <scope>NUCLEOTIDE SEQUENCE [LARGE SCALE GENOMIC DNA]</scope>
    <source>
        <strain evidence="9 10">YPD9-1</strain>
    </source>
</reference>
<keyword evidence="7" id="KW-1133">Transmembrane helix</keyword>
<feature type="transmembrane region" description="Helical" evidence="7">
    <location>
        <begin position="17"/>
        <end position="38"/>
    </location>
</feature>
<evidence type="ECO:0000259" key="8">
    <source>
        <dbReference type="PROSITE" id="PS50885"/>
    </source>
</evidence>
<evidence type="ECO:0000256" key="4">
    <source>
        <dbReference type="ARBA" id="ARBA00022679"/>
    </source>
</evidence>
<dbReference type="PROSITE" id="PS50885">
    <property type="entry name" value="HAMP"/>
    <property type="match status" value="1"/>
</dbReference>
<dbReference type="EMBL" id="CP090978">
    <property type="protein sequence ID" value="UJF32131.1"/>
    <property type="molecule type" value="Genomic_DNA"/>
</dbReference>
<dbReference type="InterPro" id="IPR050640">
    <property type="entry name" value="Bact_2-comp_sensor_kinase"/>
</dbReference>
<feature type="domain" description="HAMP" evidence="8">
    <location>
        <begin position="338"/>
        <end position="390"/>
    </location>
</feature>
<dbReference type="PANTHER" id="PTHR34220">
    <property type="entry name" value="SENSOR HISTIDINE KINASE YPDA"/>
    <property type="match status" value="1"/>
</dbReference>
<evidence type="ECO:0000313" key="10">
    <source>
        <dbReference type="Proteomes" id="UP001649230"/>
    </source>
</evidence>
<dbReference type="SUPFAM" id="SSF55874">
    <property type="entry name" value="ATPase domain of HSP90 chaperone/DNA topoisomerase II/histidine kinase"/>
    <property type="match status" value="1"/>
</dbReference>
<sequence>MSLLNFFKSEISFKNKLIITFVLVTFLPAIIMQYITYWNSTQVMTAKINDMVHNNLIQTNKNLDTSLSAYSDILYQVFSDDAVIDSIHHMLHGSDPESLLYASRLRSLLASYTYSKEGIRSLSFFNMDGSYIAFDRVTGSSIDTLWNNMKPDSQQNLLQALKGNQQGSVITATEQVMDGSNDGQYVFHIARKMTGLSDGNLEDLGYIVITIDEAVLSQAVNFSAPERGSKQLSSTNFLMDAQHTILSFHDKQNIGKSLSDLMDRQAADLPEMLPLQAVVLKQPSIINYYQNEKTGWTIVNVTNESDLFSEMYTMQKINVITGAVMVIVTTVLIIYFSGLLTKSIRKIVNAMKLAQRGHLNAQIKNDSRDEFSIIISSYNKMMVTINELLEETRVAVQKQKESEIRSLEAQINPHFLYNTLDSINWMAIEKDEHEISRMLKGLAHILRYSISQSNKLVLLTEEIEWLEQYLFLQHNRFNGAFEYVIEMEEGMSRVKLHKLLLQPFIENAILHAFLGKKSGGLLKIRFFFQDSSNICIHIEDNGWGMEEEVVKDLLEGKNRSMKSSGIGVKNVIDRLNLYYGNKAKLSFHSQVGVGTVVSLLLPNE</sequence>
<dbReference type="Proteomes" id="UP001649230">
    <property type="component" value="Chromosome"/>
</dbReference>
<keyword evidence="7" id="KW-0812">Transmembrane</keyword>
<dbReference type="PANTHER" id="PTHR34220:SF7">
    <property type="entry name" value="SENSOR HISTIDINE KINASE YPDA"/>
    <property type="match status" value="1"/>
</dbReference>
<keyword evidence="4" id="KW-0808">Transferase</keyword>
<protein>
    <submittedName>
        <fullName evidence="9">Sensor histidine kinase</fullName>
    </submittedName>
</protein>
<dbReference type="Gene3D" id="6.10.340.10">
    <property type="match status" value="1"/>
</dbReference>
<evidence type="ECO:0000256" key="7">
    <source>
        <dbReference type="SAM" id="Phobius"/>
    </source>
</evidence>
<name>A0ABY3SG17_9BACL</name>
<dbReference type="RefSeq" id="WP_235118476.1">
    <property type="nucleotide sequence ID" value="NZ_CP090978.1"/>
</dbReference>
<evidence type="ECO:0000256" key="5">
    <source>
        <dbReference type="ARBA" id="ARBA00022777"/>
    </source>
</evidence>
<keyword evidence="2" id="KW-1003">Cell membrane</keyword>
<feature type="transmembrane region" description="Helical" evidence="7">
    <location>
        <begin position="319"/>
        <end position="341"/>
    </location>
</feature>
<evidence type="ECO:0000256" key="1">
    <source>
        <dbReference type="ARBA" id="ARBA00004651"/>
    </source>
</evidence>
<evidence type="ECO:0000256" key="2">
    <source>
        <dbReference type="ARBA" id="ARBA00022475"/>
    </source>
</evidence>
<dbReference type="Pfam" id="PF06580">
    <property type="entry name" value="His_kinase"/>
    <property type="match status" value="1"/>
</dbReference>
<dbReference type="GO" id="GO:0016301">
    <property type="term" value="F:kinase activity"/>
    <property type="evidence" value="ECO:0007669"/>
    <property type="project" value="UniProtKB-KW"/>
</dbReference>
<dbReference type="Pfam" id="PF00672">
    <property type="entry name" value="HAMP"/>
    <property type="match status" value="1"/>
</dbReference>
<dbReference type="InterPro" id="IPR003660">
    <property type="entry name" value="HAMP_dom"/>
</dbReference>
<dbReference type="CDD" id="cd06225">
    <property type="entry name" value="HAMP"/>
    <property type="match status" value="1"/>
</dbReference>
<dbReference type="InterPro" id="IPR010559">
    <property type="entry name" value="Sig_transdc_His_kin_internal"/>
</dbReference>
<keyword evidence="5 9" id="KW-0418">Kinase</keyword>
<keyword evidence="6 7" id="KW-0472">Membrane</keyword>
<organism evidence="9 10">
    <name type="scientific">Paenibacillus hexagrammi</name>
    <dbReference type="NCBI Taxonomy" id="2908839"/>
    <lineage>
        <taxon>Bacteria</taxon>
        <taxon>Bacillati</taxon>
        <taxon>Bacillota</taxon>
        <taxon>Bacilli</taxon>
        <taxon>Bacillales</taxon>
        <taxon>Paenibacillaceae</taxon>
        <taxon>Paenibacillus</taxon>
    </lineage>
</organism>
<proteinExistence type="predicted"/>
<evidence type="ECO:0000256" key="6">
    <source>
        <dbReference type="ARBA" id="ARBA00023136"/>
    </source>
</evidence>
<evidence type="ECO:0000313" key="9">
    <source>
        <dbReference type="EMBL" id="UJF32131.1"/>
    </source>
</evidence>
<dbReference type="SUPFAM" id="SSF158472">
    <property type="entry name" value="HAMP domain-like"/>
    <property type="match status" value="1"/>
</dbReference>